<accession>A0A0A8YWQ5</accession>
<dbReference type="AlphaFoldDB" id="A0A0A8YWQ5"/>
<evidence type="ECO:0000313" key="1">
    <source>
        <dbReference type="EMBL" id="JAD27027.1"/>
    </source>
</evidence>
<reference evidence="1" key="2">
    <citation type="journal article" date="2015" name="Data Brief">
        <title>Shoot transcriptome of the giant reed, Arundo donax.</title>
        <authorList>
            <person name="Barrero R.A."/>
            <person name="Guerrero F.D."/>
            <person name="Moolhuijzen P."/>
            <person name="Goolsby J.A."/>
            <person name="Tidwell J."/>
            <person name="Bellgard S.E."/>
            <person name="Bellgard M.I."/>
        </authorList>
    </citation>
    <scope>NUCLEOTIDE SEQUENCE</scope>
    <source>
        <tissue evidence="1">Shoot tissue taken approximately 20 cm above the soil surface</tissue>
    </source>
</reference>
<dbReference type="EMBL" id="GBRH01270868">
    <property type="protein sequence ID" value="JAD27027.1"/>
    <property type="molecule type" value="Transcribed_RNA"/>
</dbReference>
<name>A0A0A8YWQ5_ARUDO</name>
<protein>
    <submittedName>
        <fullName evidence="1">Uncharacterized protein</fullName>
    </submittedName>
</protein>
<proteinExistence type="predicted"/>
<sequence length="29" mass="3103">MMLAAALRWWTGGEGETKGIPAVFVVVVL</sequence>
<reference evidence="1" key="1">
    <citation type="submission" date="2014-09" db="EMBL/GenBank/DDBJ databases">
        <authorList>
            <person name="Magalhaes I.L.F."/>
            <person name="Oliveira U."/>
            <person name="Santos F.R."/>
            <person name="Vidigal T.H.D.A."/>
            <person name="Brescovit A.D."/>
            <person name="Santos A.J."/>
        </authorList>
    </citation>
    <scope>NUCLEOTIDE SEQUENCE</scope>
    <source>
        <tissue evidence="1">Shoot tissue taken approximately 20 cm above the soil surface</tissue>
    </source>
</reference>
<organism evidence="1">
    <name type="scientific">Arundo donax</name>
    <name type="common">Giant reed</name>
    <name type="synonym">Donax arundinaceus</name>
    <dbReference type="NCBI Taxonomy" id="35708"/>
    <lineage>
        <taxon>Eukaryota</taxon>
        <taxon>Viridiplantae</taxon>
        <taxon>Streptophyta</taxon>
        <taxon>Embryophyta</taxon>
        <taxon>Tracheophyta</taxon>
        <taxon>Spermatophyta</taxon>
        <taxon>Magnoliopsida</taxon>
        <taxon>Liliopsida</taxon>
        <taxon>Poales</taxon>
        <taxon>Poaceae</taxon>
        <taxon>PACMAD clade</taxon>
        <taxon>Arundinoideae</taxon>
        <taxon>Arundineae</taxon>
        <taxon>Arundo</taxon>
    </lineage>
</organism>